<protein>
    <submittedName>
        <fullName evidence="2">Uncharacterized protein</fullName>
    </submittedName>
</protein>
<evidence type="ECO:0000256" key="1">
    <source>
        <dbReference type="SAM" id="MobiDB-lite"/>
    </source>
</evidence>
<keyword evidence="3" id="KW-1185">Reference proteome</keyword>
<evidence type="ECO:0000313" key="2">
    <source>
        <dbReference type="EMBL" id="KAK9166259.1"/>
    </source>
</evidence>
<accession>A0AAP0LC10</accession>
<proteinExistence type="predicted"/>
<feature type="compositionally biased region" description="Basic and acidic residues" evidence="1">
    <location>
        <begin position="7"/>
        <end position="31"/>
    </location>
</feature>
<feature type="compositionally biased region" description="Basic and acidic residues" evidence="1">
    <location>
        <begin position="38"/>
        <end position="52"/>
    </location>
</feature>
<dbReference type="EMBL" id="JBBNAG010000001">
    <property type="protein sequence ID" value="KAK9166259.1"/>
    <property type="molecule type" value="Genomic_DNA"/>
</dbReference>
<gene>
    <name evidence="2" type="ORF">Scep_001450</name>
</gene>
<name>A0AAP0LC10_9MAGN</name>
<feature type="region of interest" description="Disordered" evidence="1">
    <location>
        <begin position="1"/>
        <end position="112"/>
    </location>
</feature>
<comment type="caution">
    <text evidence="2">The sequence shown here is derived from an EMBL/GenBank/DDBJ whole genome shotgun (WGS) entry which is preliminary data.</text>
</comment>
<organism evidence="2 3">
    <name type="scientific">Stephania cephalantha</name>
    <dbReference type="NCBI Taxonomy" id="152367"/>
    <lineage>
        <taxon>Eukaryota</taxon>
        <taxon>Viridiplantae</taxon>
        <taxon>Streptophyta</taxon>
        <taxon>Embryophyta</taxon>
        <taxon>Tracheophyta</taxon>
        <taxon>Spermatophyta</taxon>
        <taxon>Magnoliopsida</taxon>
        <taxon>Ranunculales</taxon>
        <taxon>Menispermaceae</taxon>
        <taxon>Menispermoideae</taxon>
        <taxon>Cissampelideae</taxon>
        <taxon>Stephania</taxon>
    </lineage>
</organism>
<evidence type="ECO:0000313" key="3">
    <source>
        <dbReference type="Proteomes" id="UP001419268"/>
    </source>
</evidence>
<feature type="compositionally biased region" description="Basic and acidic residues" evidence="1">
    <location>
        <begin position="91"/>
        <end position="112"/>
    </location>
</feature>
<reference evidence="2 3" key="1">
    <citation type="submission" date="2024-01" db="EMBL/GenBank/DDBJ databases">
        <title>Genome assemblies of Stephania.</title>
        <authorList>
            <person name="Yang L."/>
        </authorList>
    </citation>
    <scope>NUCLEOTIDE SEQUENCE [LARGE SCALE GENOMIC DNA]</scope>
    <source>
        <strain evidence="2">JXDWG</strain>
        <tissue evidence="2">Leaf</tissue>
    </source>
</reference>
<dbReference type="AlphaFoldDB" id="A0AAP0LC10"/>
<sequence>MSGGKLSCDRRGTYEGPSRTDDSNGRTVEKRGARRQREKAGRGREEAVEARWTRTAGDAGGDGGAETIIETAKDGGGAKLHLGRTAGEGAGRIRDPGSRLLYRSRDPRSRLPSKEVVTQGHDFLMPAVFAGHLGDDMAPTWH</sequence>
<dbReference type="Proteomes" id="UP001419268">
    <property type="component" value="Unassembled WGS sequence"/>
</dbReference>